<feature type="chain" id="PRO_5039019535" evidence="3">
    <location>
        <begin position="28"/>
        <end position="535"/>
    </location>
</feature>
<dbReference type="SUPFAM" id="SSF55383">
    <property type="entry name" value="Copper amine oxidase, domain N"/>
    <property type="match status" value="1"/>
</dbReference>
<name>A0A6C0P773_9BACL</name>
<dbReference type="EMBL" id="CP048286">
    <property type="protein sequence ID" value="QHW34241.1"/>
    <property type="molecule type" value="Genomic_DNA"/>
</dbReference>
<keyword evidence="1" id="KW-0677">Repeat</keyword>
<feature type="signal peptide" evidence="3">
    <location>
        <begin position="1"/>
        <end position="27"/>
    </location>
</feature>
<keyword evidence="3" id="KW-0732">Signal</keyword>
<dbReference type="SUPFAM" id="SSF101898">
    <property type="entry name" value="NHL repeat"/>
    <property type="match status" value="1"/>
</dbReference>
<dbReference type="InterPro" id="IPR012854">
    <property type="entry name" value="Cu_amine_oxidase-like_N"/>
</dbReference>
<dbReference type="Pfam" id="PF01436">
    <property type="entry name" value="NHL"/>
    <property type="match status" value="3"/>
</dbReference>
<reference evidence="5 6" key="1">
    <citation type="submission" date="2020-02" db="EMBL/GenBank/DDBJ databases">
        <title>Paenibacillus sp. nov., isolated from rhizosphere soil of tomato.</title>
        <authorList>
            <person name="Weon H.-Y."/>
            <person name="Lee S.A."/>
        </authorList>
    </citation>
    <scope>NUCLEOTIDE SEQUENCE [LARGE SCALE GENOMIC DNA]</scope>
    <source>
        <strain evidence="5 6">14171R-81</strain>
    </source>
</reference>
<evidence type="ECO:0000313" key="5">
    <source>
        <dbReference type="EMBL" id="QHW34241.1"/>
    </source>
</evidence>
<evidence type="ECO:0000259" key="4">
    <source>
        <dbReference type="Pfam" id="PF07833"/>
    </source>
</evidence>
<dbReference type="Gene3D" id="3.30.457.10">
    <property type="entry name" value="Copper amine oxidase-like, N-terminal domain"/>
    <property type="match status" value="1"/>
</dbReference>
<evidence type="ECO:0000313" key="6">
    <source>
        <dbReference type="Proteomes" id="UP000479114"/>
    </source>
</evidence>
<evidence type="ECO:0000256" key="1">
    <source>
        <dbReference type="ARBA" id="ARBA00022737"/>
    </source>
</evidence>
<gene>
    <name evidence="5" type="ORF">GZH47_27895</name>
</gene>
<accession>A0A6C0P773</accession>
<dbReference type="InterPro" id="IPR001258">
    <property type="entry name" value="NHL_repeat"/>
</dbReference>
<sequence>MRQISKITVSAAAAAVLLGAVVSTGYAAANNERNSVVALKPLYEVHTIAGSGAYGLLNGTPAESAFRGPTSLLYSDEGKMFLIADTSNQLLRLLQPGEASTAAGMNIGDDDLNASLGSLIDGPVDEAVFNGPSGLAEDETGNVYVADSGNNAIRKIDQDGNVTTIAGDGLIGDTDGAGTKAEFNRPLDIAVSKSGVVYVADTLNHAIRQIKDGVVTTLNAHSSRIVEYVPGSVAKGGDYADGPIAKAKFNEPSGLALDDKGNLYVSDSGNDMIRYIDFAAGTVTTVAGGKAGAAVVYGPNAPYATGGFADGVAGTAKFHAPRGLDLSPEGGLLIADSLNHVIRYLFHGVVSTIAGTPGEEGRMDGLAANGALLNKPTDVRWLGEGTIAVADSGSNTIRLVAPYHAPAGLKTDGTINLLYGTRLLQSDANPVIKNGVTYAPARVLAEQLGYDVRYAGGQTTLRLGTTTYTMTAGSSSVVKSAQGGTKQTLNVGAAPFNAAGRLFLPVRFFAEELGLDVQWLSDIRAVLLRDKRFSE</sequence>
<dbReference type="PROSITE" id="PS51125">
    <property type="entry name" value="NHL"/>
    <property type="match status" value="1"/>
</dbReference>
<evidence type="ECO:0000256" key="2">
    <source>
        <dbReference type="PROSITE-ProRule" id="PRU00504"/>
    </source>
</evidence>
<dbReference type="InterPro" id="IPR036582">
    <property type="entry name" value="Mao_N_sf"/>
</dbReference>
<feature type="repeat" description="NHL" evidence="2">
    <location>
        <begin position="129"/>
        <end position="159"/>
    </location>
</feature>
<dbReference type="PANTHER" id="PTHR13833">
    <property type="match status" value="1"/>
</dbReference>
<feature type="domain" description="Copper amine oxidase-like N-terminal" evidence="4">
    <location>
        <begin position="424"/>
        <end position="526"/>
    </location>
</feature>
<organism evidence="5 6">
    <name type="scientific">Paenibacillus rhizovicinus</name>
    <dbReference type="NCBI Taxonomy" id="2704463"/>
    <lineage>
        <taxon>Bacteria</taxon>
        <taxon>Bacillati</taxon>
        <taxon>Bacillota</taxon>
        <taxon>Bacilli</taxon>
        <taxon>Bacillales</taxon>
        <taxon>Paenibacillaceae</taxon>
        <taxon>Paenibacillus</taxon>
    </lineage>
</organism>
<dbReference type="AlphaFoldDB" id="A0A6C0P773"/>
<dbReference type="InterPro" id="IPR011042">
    <property type="entry name" value="6-blade_b-propeller_TolB-like"/>
</dbReference>
<keyword evidence="6" id="KW-1185">Reference proteome</keyword>
<dbReference type="Gene3D" id="2.120.10.30">
    <property type="entry name" value="TolB, C-terminal domain"/>
    <property type="match status" value="4"/>
</dbReference>
<protein>
    <submittedName>
        <fullName evidence="5">Copper amine oxidase</fullName>
    </submittedName>
</protein>
<dbReference type="Pfam" id="PF07833">
    <property type="entry name" value="Cu_amine_oxidN1"/>
    <property type="match status" value="1"/>
</dbReference>
<proteinExistence type="predicted"/>
<dbReference type="RefSeq" id="WP_162644233.1">
    <property type="nucleotide sequence ID" value="NZ_CP048286.1"/>
</dbReference>
<evidence type="ECO:0000256" key="3">
    <source>
        <dbReference type="SAM" id="SignalP"/>
    </source>
</evidence>
<dbReference type="Proteomes" id="UP000479114">
    <property type="component" value="Chromosome"/>
</dbReference>
<dbReference type="PANTHER" id="PTHR13833:SF71">
    <property type="entry name" value="NHL DOMAIN-CONTAINING PROTEIN"/>
    <property type="match status" value="1"/>
</dbReference>
<dbReference type="KEGG" id="prz:GZH47_27895"/>